<sequence>MGRFFNRTSAHRPSVDMHAHHDDDDEGTLYSSASSSSDTASTRSDASSYIDYSRRNWMSNAPDFALDETEGEKPVYEAWNIRVQKNGRPDVWTSIYEQSELMDKHVNILANYQANHKRSWPSRLLRGKSKAYEENLEERCRRLPRTVQNEMNDILDERGCSSSTSTHTRVWTVVVMQERSVNRFVDPELPEVKRHKVRVWKNPGPREQLQYFFIIRGSKTRTCADKKGYTISRPFSNPWVHVDEAEKRRNAVQERLRRHEERMKKRSSPPSYRSESLRSRSPPPRRAMWTQGPEPEGDFREGRNEIRPSAPYDCGRPSVPIASYGPHWPYGPPPPAPPPPGHFPTPPPVAQYKRPSAMIPPPAPPMPPYPAFSRSSWEPNAPTGNLDPFRPLFPSGPYHRDSCRYYGVSEPPMPTAYPPTPLESCQACRNTLMCAHFPQDGPCLRAVVVSSHGLVHPRCQFCSPPPPAPFSPPFPPPVNGADFFRNFNTPPPPPMPYHPADASPNFVRPNIFRPRAQAAPRHGGWQRPRVDDYYSDTDTVSELSRDDDESQHSGDDDSMPTTIESNPLIRDNAAQRTGTDSNSPLGDDGTSPPKGLEEAPLST</sequence>
<protein>
    <submittedName>
        <fullName evidence="2">Uncharacterized protein</fullName>
    </submittedName>
</protein>
<feature type="compositionally biased region" description="Low complexity" evidence="1">
    <location>
        <begin position="31"/>
        <end position="45"/>
    </location>
</feature>
<dbReference type="Proteomes" id="UP001286456">
    <property type="component" value="Unassembled WGS sequence"/>
</dbReference>
<dbReference type="EMBL" id="JAUEPO010000003">
    <property type="protein sequence ID" value="KAK3328255.1"/>
    <property type="molecule type" value="Genomic_DNA"/>
</dbReference>
<name>A0AAE0INI1_9PEZI</name>
<evidence type="ECO:0000256" key="1">
    <source>
        <dbReference type="SAM" id="MobiDB-lite"/>
    </source>
</evidence>
<evidence type="ECO:0000313" key="2">
    <source>
        <dbReference type="EMBL" id="KAK3328255.1"/>
    </source>
</evidence>
<keyword evidence="3" id="KW-1185">Reference proteome</keyword>
<feature type="region of interest" description="Disordered" evidence="1">
    <location>
        <begin position="487"/>
        <end position="603"/>
    </location>
</feature>
<dbReference type="PRINTS" id="PR01217">
    <property type="entry name" value="PRICHEXTENSN"/>
</dbReference>
<comment type="caution">
    <text evidence="2">The sequence shown here is derived from an EMBL/GenBank/DDBJ whole genome shotgun (WGS) entry which is preliminary data.</text>
</comment>
<accession>A0AAE0INI1</accession>
<dbReference type="AlphaFoldDB" id="A0AAE0INI1"/>
<gene>
    <name evidence="2" type="ORF">B0T19DRAFT_185886</name>
</gene>
<feature type="compositionally biased region" description="Basic and acidic residues" evidence="1">
    <location>
        <begin position="297"/>
        <end position="306"/>
    </location>
</feature>
<organism evidence="2 3">
    <name type="scientific">Cercophora scortea</name>
    <dbReference type="NCBI Taxonomy" id="314031"/>
    <lineage>
        <taxon>Eukaryota</taxon>
        <taxon>Fungi</taxon>
        <taxon>Dikarya</taxon>
        <taxon>Ascomycota</taxon>
        <taxon>Pezizomycotina</taxon>
        <taxon>Sordariomycetes</taxon>
        <taxon>Sordariomycetidae</taxon>
        <taxon>Sordariales</taxon>
        <taxon>Lasiosphaeriaceae</taxon>
        <taxon>Cercophora</taxon>
    </lineage>
</organism>
<feature type="compositionally biased region" description="Basic and acidic residues" evidence="1">
    <location>
        <begin position="13"/>
        <end position="22"/>
    </location>
</feature>
<proteinExistence type="predicted"/>
<feature type="compositionally biased region" description="Polar residues" evidence="1">
    <location>
        <begin position="574"/>
        <end position="584"/>
    </location>
</feature>
<evidence type="ECO:0000313" key="3">
    <source>
        <dbReference type="Proteomes" id="UP001286456"/>
    </source>
</evidence>
<feature type="region of interest" description="Disordered" evidence="1">
    <location>
        <begin position="251"/>
        <end position="315"/>
    </location>
</feature>
<reference evidence="2" key="1">
    <citation type="journal article" date="2023" name="Mol. Phylogenet. Evol.">
        <title>Genome-scale phylogeny and comparative genomics of the fungal order Sordariales.</title>
        <authorList>
            <person name="Hensen N."/>
            <person name="Bonometti L."/>
            <person name="Westerberg I."/>
            <person name="Brannstrom I.O."/>
            <person name="Guillou S."/>
            <person name="Cros-Aarteil S."/>
            <person name="Calhoun S."/>
            <person name="Haridas S."/>
            <person name="Kuo A."/>
            <person name="Mondo S."/>
            <person name="Pangilinan J."/>
            <person name="Riley R."/>
            <person name="LaButti K."/>
            <person name="Andreopoulos B."/>
            <person name="Lipzen A."/>
            <person name="Chen C."/>
            <person name="Yan M."/>
            <person name="Daum C."/>
            <person name="Ng V."/>
            <person name="Clum A."/>
            <person name="Steindorff A."/>
            <person name="Ohm R.A."/>
            <person name="Martin F."/>
            <person name="Silar P."/>
            <person name="Natvig D.O."/>
            <person name="Lalanne C."/>
            <person name="Gautier V."/>
            <person name="Ament-Velasquez S.L."/>
            <person name="Kruys A."/>
            <person name="Hutchinson M.I."/>
            <person name="Powell A.J."/>
            <person name="Barry K."/>
            <person name="Miller A.N."/>
            <person name="Grigoriev I.V."/>
            <person name="Debuchy R."/>
            <person name="Gladieux P."/>
            <person name="Hiltunen Thoren M."/>
            <person name="Johannesson H."/>
        </authorList>
    </citation>
    <scope>NUCLEOTIDE SEQUENCE</scope>
    <source>
        <strain evidence="2">SMH4131-1</strain>
    </source>
</reference>
<feature type="compositionally biased region" description="Basic and acidic residues" evidence="1">
    <location>
        <begin position="251"/>
        <end position="263"/>
    </location>
</feature>
<reference evidence="2" key="2">
    <citation type="submission" date="2023-06" db="EMBL/GenBank/DDBJ databases">
        <authorList>
            <consortium name="Lawrence Berkeley National Laboratory"/>
            <person name="Haridas S."/>
            <person name="Hensen N."/>
            <person name="Bonometti L."/>
            <person name="Westerberg I."/>
            <person name="Brannstrom I.O."/>
            <person name="Guillou S."/>
            <person name="Cros-Aarteil S."/>
            <person name="Calhoun S."/>
            <person name="Kuo A."/>
            <person name="Mondo S."/>
            <person name="Pangilinan J."/>
            <person name="Riley R."/>
            <person name="Labutti K."/>
            <person name="Andreopoulos B."/>
            <person name="Lipzen A."/>
            <person name="Chen C."/>
            <person name="Yanf M."/>
            <person name="Daum C."/>
            <person name="Ng V."/>
            <person name="Clum A."/>
            <person name="Steindorff A."/>
            <person name="Ohm R."/>
            <person name="Martin F."/>
            <person name="Silar P."/>
            <person name="Natvig D."/>
            <person name="Lalanne C."/>
            <person name="Gautier V."/>
            <person name="Ament-Velasquez S.L."/>
            <person name="Kruys A."/>
            <person name="Hutchinson M.I."/>
            <person name="Powell A.J."/>
            <person name="Barry K."/>
            <person name="Miller A.N."/>
            <person name="Grigoriev I.V."/>
            <person name="Debuchy R."/>
            <person name="Gladieux P."/>
            <person name="Thoren M.H."/>
            <person name="Johannesson H."/>
        </authorList>
    </citation>
    <scope>NUCLEOTIDE SEQUENCE</scope>
    <source>
        <strain evidence="2">SMH4131-1</strain>
    </source>
</reference>
<feature type="region of interest" description="Disordered" evidence="1">
    <location>
        <begin position="1"/>
        <end position="45"/>
    </location>
</feature>